<protein>
    <submittedName>
        <fullName evidence="2">Uncharacterized protein</fullName>
    </submittedName>
</protein>
<evidence type="ECO:0000313" key="2">
    <source>
        <dbReference type="EMBL" id="MDV5389776.1"/>
    </source>
</evidence>
<reference evidence="2" key="1">
    <citation type="submission" date="2023-05" db="EMBL/GenBank/DDBJ databases">
        <title>Colonisation of extended spectrum b-lactamase- and carbapenemase-producing bacteria on hospital surfaces from low- and middle-income countries.</title>
        <authorList>
            <person name="Nieto-Rosado M."/>
            <person name="Sands K."/>
            <person name="Iregbu K."/>
            <person name="Zahra R."/>
            <person name="Mazarati J.B."/>
            <person name="Mehtar S."/>
            <person name="Barnards-Group B."/>
            <person name="Walsh T.R."/>
        </authorList>
    </citation>
    <scope>NUCLEOTIDE SEQUENCE</scope>
    <source>
        <strain evidence="2">PP-E493</strain>
    </source>
</reference>
<gene>
    <name evidence="2" type="ORF">QM089_05735</name>
</gene>
<feature type="transmembrane region" description="Helical" evidence="1">
    <location>
        <begin position="6"/>
        <end position="22"/>
    </location>
</feature>
<evidence type="ECO:0000313" key="3">
    <source>
        <dbReference type="Proteomes" id="UP001187859"/>
    </source>
</evidence>
<keyword evidence="1" id="KW-0472">Membrane</keyword>
<feature type="transmembrane region" description="Helical" evidence="1">
    <location>
        <begin position="75"/>
        <end position="94"/>
    </location>
</feature>
<comment type="caution">
    <text evidence="2">The sequence shown here is derived from an EMBL/GenBank/DDBJ whole genome shotgun (WGS) entry which is preliminary data.</text>
</comment>
<dbReference type="AlphaFoldDB" id="A0AAE4PW51"/>
<feature type="transmembrane region" description="Helical" evidence="1">
    <location>
        <begin position="43"/>
        <end position="69"/>
    </location>
</feature>
<organism evidence="2 3">
    <name type="scientific">Shewanella xiamenensis</name>
    <dbReference type="NCBI Taxonomy" id="332186"/>
    <lineage>
        <taxon>Bacteria</taxon>
        <taxon>Pseudomonadati</taxon>
        <taxon>Pseudomonadota</taxon>
        <taxon>Gammaproteobacteria</taxon>
        <taxon>Alteromonadales</taxon>
        <taxon>Shewanellaceae</taxon>
        <taxon>Shewanella</taxon>
    </lineage>
</organism>
<dbReference type="Proteomes" id="UP001187859">
    <property type="component" value="Unassembled WGS sequence"/>
</dbReference>
<feature type="transmembrane region" description="Helical" evidence="1">
    <location>
        <begin position="106"/>
        <end position="127"/>
    </location>
</feature>
<name>A0AAE4PW51_9GAMM</name>
<accession>A0AAE4PW51</accession>
<keyword evidence="1" id="KW-1133">Transmembrane helix</keyword>
<sequence>MQLTILVAALLSLMICIYYLSQGRLQIIAMLQGANIAQLNKQVLLSLFYCQMGFFITTSLCLFACALGVVPRMYAYSLLLFIGLNYGIFAIWHCHIAKLGQPEKRFSLYIMALSLLLVSLFALLGALH</sequence>
<keyword evidence="1" id="KW-0812">Transmembrane</keyword>
<dbReference type="EMBL" id="JASGOQ010000001">
    <property type="protein sequence ID" value="MDV5389776.1"/>
    <property type="molecule type" value="Genomic_DNA"/>
</dbReference>
<dbReference type="RefSeq" id="WP_224020716.1">
    <property type="nucleotide sequence ID" value="NZ_AP025014.1"/>
</dbReference>
<proteinExistence type="predicted"/>
<evidence type="ECO:0000256" key="1">
    <source>
        <dbReference type="SAM" id="Phobius"/>
    </source>
</evidence>